<dbReference type="InterPro" id="IPR011545">
    <property type="entry name" value="DEAD/DEAH_box_helicase_dom"/>
</dbReference>
<feature type="domain" description="Helicase ATP-binding" evidence="8">
    <location>
        <begin position="383"/>
        <end position="554"/>
    </location>
</feature>
<dbReference type="PANTHER" id="PTHR18934">
    <property type="entry name" value="ATP-DEPENDENT RNA HELICASE"/>
    <property type="match status" value="1"/>
</dbReference>
<evidence type="ECO:0000256" key="4">
    <source>
        <dbReference type="ARBA" id="ARBA00022840"/>
    </source>
</evidence>
<feature type="region of interest" description="Disordered" evidence="7">
    <location>
        <begin position="1220"/>
        <end position="1268"/>
    </location>
</feature>
<evidence type="ECO:0000313" key="11">
    <source>
        <dbReference type="Proteomes" id="UP000053424"/>
    </source>
</evidence>
<evidence type="ECO:0000313" key="10">
    <source>
        <dbReference type="EMBL" id="KIM48199.1"/>
    </source>
</evidence>
<evidence type="ECO:0008006" key="12">
    <source>
        <dbReference type="Google" id="ProtNLM"/>
    </source>
</evidence>
<dbReference type="InterPro" id="IPR007502">
    <property type="entry name" value="Helicase-assoc_dom"/>
</dbReference>
<dbReference type="InterPro" id="IPR048333">
    <property type="entry name" value="HA2_WH"/>
</dbReference>
<evidence type="ECO:0000256" key="1">
    <source>
        <dbReference type="ARBA" id="ARBA00022741"/>
    </source>
</evidence>
<dbReference type="FunFam" id="1.20.120.1080:FF:000002">
    <property type="entry name" value="Putative ATP-dependent RNA helicase DHX36"/>
    <property type="match status" value="1"/>
</dbReference>
<dbReference type="InterPro" id="IPR027417">
    <property type="entry name" value="P-loop_NTPase"/>
</dbReference>
<reference evidence="11" key="2">
    <citation type="submission" date="2015-01" db="EMBL/GenBank/DDBJ databases">
        <title>Evolutionary Origins and Diversification of the Mycorrhizal Mutualists.</title>
        <authorList>
            <consortium name="DOE Joint Genome Institute"/>
            <consortium name="Mycorrhizal Genomics Consortium"/>
            <person name="Kohler A."/>
            <person name="Kuo A."/>
            <person name="Nagy L.G."/>
            <person name="Floudas D."/>
            <person name="Copeland A."/>
            <person name="Barry K.W."/>
            <person name="Cichocki N."/>
            <person name="Veneault-Fourrey C."/>
            <person name="LaButti K."/>
            <person name="Lindquist E.A."/>
            <person name="Lipzen A."/>
            <person name="Lundell T."/>
            <person name="Morin E."/>
            <person name="Murat C."/>
            <person name="Riley R."/>
            <person name="Ohm R."/>
            <person name="Sun H."/>
            <person name="Tunlid A."/>
            <person name="Henrissat B."/>
            <person name="Grigoriev I.V."/>
            <person name="Hibbett D.S."/>
            <person name="Martin F."/>
        </authorList>
    </citation>
    <scope>NUCLEOTIDE SEQUENCE [LARGE SCALE GENOMIC DNA]</scope>
    <source>
        <strain evidence="11">h7</strain>
    </source>
</reference>
<evidence type="ECO:0000259" key="9">
    <source>
        <dbReference type="PROSITE" id="PS51194"/>
    </source>
</evidence>
<feature type="compositionally biased region" description="Low complexity" evidence="7">
    <location>
        <begin position="19"/>
        <end position="33"/>
    </location>
</feature>
<dbReference type="STRING" id="686832.A0A0C3CVN9"/>
<dbReference type="SMART" id="SM00487">
    <property type="entry name" value="DEXDc"/>
    <property type="match status" value="1"/>
</dbReference>
<dbReference type="GO" id="GO:0016787">
    <property type="term" value="F:hydrolase activity"/>
    <property type="evidence" value="ECO:0007669"/>
    <property type="project" value="UniProtKB-KW"/>
</dbReference>
<dbReference type="PROSITE" id="PS51192">
    <property type="entry name" value="HELICASE_ATP_BIND_1"/>
    <property type="match status" value="1"/>
</dbReference>
<sequence length="1268" mass="140824">MSTPQAAGRKHQFRSAEPGSSSSHLHASASGSSRGAKATKRSRRVEGSASARHQAPKNLVDGPYHSQTYIEQEHNKSPIPLKPLHKEAPKGALNNFYQIVKAKQPEYVSVRVTVMDGNHPISVWRSTVTLDIEPPLVGIGDHADKKTSVTLAALSAVYQLQELGILEDAKKLKPKDTPATEVVLSDSTVVRYEQARSFMDYYCRRYSFPPPDIDYVESRSGWEAIMTVGGRRIGLGAGSTKKTAQTTCYLDVTKYLESCDPELWSTYVAAAKTGKDLGMAPKVRFQMTPALEYAVGDLCFDIRKTNLYRNRPLKDATAAQAEQSQRESHIYRAKRGFHYLQSLEEKSKTLLERRKAYLADPKLERMRSARTSLPVYAQAKDVLSHIENNDVTICMAATGSGKTTQIPQMVLDEYIDRGEGAKCNIICTQPRRLAAISVAARVAKERGEALGKSIGYQVRFEMNLPEQDGSVTFCTTGVFLKRLQTAMSHHGQRGQNLDSVTHIIVDEVHERDVDTDLLLVVLKQLMAQKKAKNQKLKVVLMSATIDPTLFQKYFADEAGAPADLFSVPGRSYPVTKYFLEDYLPKLVAGPSKWVTEEENVSRYLLRELDPTEIAKLGIRPPRTEPREEDLELPYPLIASTIAHVLNSSEDGHVLVFLPGWEEIISTQKALLQPLGPLGINFNSSKYSLHLLHSTIPLAEQQIIFEPPAQGVRRVILATNIAETSITIPDVVYVIDTAKIKEQRYDPDRHMSSLVSAWVGSSNLNQRAGRAGRHRSGEYFGILSRAHAEALHPYQTVEMKRVDLSNVVMHVKALNLPGMTVENVLAASIEPPDPTRVDAAIKNLQMVGALDSEKALTSLGRVLLQLPVDAQMGRLVLYGSFFRCLDPALTLAAILTSRDPFVCPMHLKREAAAKKNSWAPEEFRSDALAILRAFNAWWALQSRGDYNAANKFCIDNFLAKPTLLMIQKVKGHLLQSLYRAGVIDVSAGGQATNSFGESSGARSLVVPPVLNANQDSLPLLAALIAIASQPKFGIRTGERTYRTPTDKGAIIHPSSVNHRKREAPAEGVQPDEKQLYAYAEKRRNESGTGGAPSTYLVMTTRLDPLAYILFGAYHVEVTERGLECDDWLPVVGDIRTLDEVQRLKTSMEACMLRVFEGIIMQQRKGQHLPILPREEEHEFESGDEGDDMRDYRLSMDEIKELDVLTSDVVAILNRFSDERIATQSRQQSRAATPISSPFSTVSRLPPASGYSTPTYLQSRPGTPSRFRRF</sequence>
<dbReference type="OrthoDB" id="28053at2759"/>
<dbReference type="Pfam" id="PF00271">
    <property type="entry name" value="Helicase_C"/>
    <property type="match status" value="1"/>
</dbReference>
<evidence type="ECO:0000259" key="8">
    <source>
        <dbReference type="PROSITE" id="PS51192"/>
    </source>
</evidence>
<organism evidence="10 11">
    <name type="scientific">Hebeloma cylindrosporum</name>
    <dbReference type="NCBI Taxonomy" id="76867"/>
    <lineage>
        <taxon>Eukaryota</taxon>
        <taxon>Fungi</taxon>
        <taxon>Dikarya</taxon>
        <taxon>Basidiomycota</taxon>
        <taxon>Agaricomycotina</taxon>
        <taxon>Agaricomycetes</taxon>
        <taxon>Agaricomycetidae</taxon>
        <taxon>Agaricales</taxon>
        <taxon>Agaricineae</taxon>
        <taxon>Hymenogastraceae</taxon>
        <taxon>Hebeloma</taxon>
    </lineage>
</organism>
<evidence type="ECO:0000256" key="5">
    <source>
        <dbReference type="ARBA" id="ARBA00022884"/>
    </source>
</evidence>
<dbReference type="GO" id="GO:0005524">
    <property type="term" value="F:ATP binding"/>
    <property type="evidence" value="ECO:0007669"/>
    <property type="project" value="UniProtKB-KW"/>
</dbReference>
<dbReference type="HOGENOM" id="CLU_001832_1_1_1"/>
<proteinExistence type="inferred from homology"/>
<dbReference type="AlphaFoldDB" id="A0A0C3CVN9"/>
<dbReference type="GO" id="GO:0004386">
    <property type="term" value="F:helicase activity"/>
    <property type="evidence" value="ECO:0007669"/>
    <property type="project" value="UniProtKB-KW"/>
</dbReference>
<dbReference type="CDD" id="cd00048">
    <property type="entry name" value="DSRM_SF"/>
    <property type="match status" value="1"/>
</dbReference>
<accession>A0A0C3CVN9</accession>
<evidence type="ECO:0000256" key="7">
    <source>
        <dbReference type="SAM" id="MobiDB-lite"/>
    </source>
</evidence>
<dbReference type="Pfam" id="PF00270">
    <property type="entry name" value="DEAD"/>
    <property type="match status" value="1"/>
</dbReference>
<dbReference type="Pfam" id="PF04408">
    <property type="entry name" value="WHD_HA2"/>
    <property type="match status" value="1"/>
</dbReference>
<dbReference type="CDD" id="cd17917">
    <property type="entry name" value="DEXHc_RHA-like"/>
    <property type="match status" value="1"/>
</dbReference>
<dbReference type="FunFam" id="3.40.50.300:FF:000526">
    <property type="entry name" value="DExH-box ATP-dependent RNA helicase DExH3"/>
    <property type="match status" value="1"/>
</dbReference>
<keyword evidence="1" id="KW-0547">Nucleotide-binding</keyword>
<feature type="region of interest" description="Disordered" evidence="7">
    <location>
        <begin position="1"/>
        <end position="63"/>
    </location>
</feature>
<dbReference type="EMBL" id="KN831769">
    <property type="protein sequence ID" value="KIM48199.1"/>
    <property type="molecule type" value="Genomic_DNA"/>
</dbReference>
<dbReference type="PROSITE" id="PS51194">
    <property type="entry name" value="HELICASE_CTER"/>
    <property type="match status" value="1"/>
</dbReference>
<dbReference type="GO" id="GO:0003723">
    <property type="term" value="F:RNA binding"/>
    <property type="evidence" value="ECO:0007669"/>
    <property type="project" value="UniProtKB-KW"/>
</dbReference>
<feature type="domain" description="Helicase C-terminal" evidence="9">
    <location>
        <begin position="640"/>
        <end position="814"/>
    </location>
</feature>
<feature type="compositionally biased region" description="Polar residues" evidence="7">
    <location>
        <begin position="1248"/>
        <end position="1260"/>
    </location>
</feature>
<dbReference type="SMART" id="SM00847">
    <property type="entry name" value="HA2"/>
    <property type="match status" value="1"/>
</dbReference>
<comment type="similarity">
    <text evidence="6">Belongs to the DExH box helicase family.</text>
</comment>
<keyword evidence="4" id="KW-0067">ATP-binding</keyword>
<evidence type="ECO:0000256" key="2">
    <source>
        <dbReference type="ARBA" id="ARBA00022801"/>
    </source>
</evidence>
<keyword evidence="2" id="KW-0378">Hydrolase</keyword>
<dbReference type="CDD" id="cd18791">
    <property type="entry name" value="SF2_C_RHA"/>
    <property type="match status" value="1"/>
</dbReference>
<dbReference type="Pfam" id="PF21010">
    <property type="entry name" value="HA2_C"/>
    <property type="match status" value="1"/>
</dbReference>
<keyword evidence="11" id="KW-1185">Reference proteome</keyword>
<dbReference type="InterPro" id="IPR014001">
    <property type="entry name" value="Helicase_ATP-bd"/>
</dbReference>
<feature type="compositionally biased region" description="Polar residues" evidence="7">
    <location>
        <begin position="1220"/>
        <end position="1241"/>
    </location>
</feature>
<dbReference type="PANTHER" id="PTHR18934:SF203">
    <property type="entry name" value="ATP-DEPENDENT RNA HELICASE A"/>
    <property type="match status" value="1"/>
</dbReference>
<reference evidence="10 11" key="1">
    <citation type="submission" date="2014-04" db="EMBL/GenBank/DDBJ databases">
        <authorList>
            <consortium name="DOE Joint Genome Institute"/>
            <person name="Kuo A."/>
            <person name="Gay G."/>
            <person name="Dore J."/>
            <person name="Kohler A."/>
            <person name="Nagy L.G."/>
            <person name="Floudas D."/>
            <person name="Copeland A."/>
            <person name="Barry K.W."/>
            <person name="Cichocki N."/>
            <person name="Veneault-Fourrey C."/>
            <person name="LaButti K."/>
            <person name="Lindquist E.A."/>
            <person name="Lipzen A."/>
            <person name="Lundell T."/>
            <person name="Morin E."/>
            <person name="Murat C."/>
            <person name="Sun H."/>
            <person name="Tunlid A."/>
            <person name="Henrissat B."/>
            <person name="Grigoriev I.V."/>
            <person name="Hibbett D.S."/>
            <person name="Martin F."/>
            <person name="Nordberg H.P."/>
            <person name="Cantor M.N."/>
            <person name="Hua S.X."/>
        </authorList>
    </citation>
    <scope>NUCLEOTIDE SEQUENCE [LARGE SCALE GENOMIC DNA]</scope>
    <source>
        <strain evidence="11">h7</strain>
    </source>
</reference>
<dbReference type="InterPro" id="IPR001650">
    <property type="entry name" value="Helicase_C-like"/>
</dbReference>
<dbReference type="SUPFAM" id="SSF52540">
    <property type="entry name" value="P-loop containing nucleoside triphosphate hydrolases"/>
    <property type="match status" value="1"/>
</dbReference>
<name>A0A0C3CVN9_HEBCY</name>
<keyword evidence="3" id="KW-0347">Helicase</keyword>
<dbReference type="Gene3D" id="1.20.120.1080">
    <property type="match status" value="1"/>
</dbReference>
<dbReference type="Proteomes" id="UP000053424">
    <property type="component" value="Unassembled WGS sequence"/>
</dbReference>
<evidence type="ECO:0000256" key="3">
    <source>
        <dbReference type="ARBA" id="ARBA00022806"/>
    </source>
</evidence>
<protein>
    <recommendedName>
        <fullName evidence="12">P-loop containing nucleoside triphosphate hydrolase protein</fullName>
    </recommendedName>
</protein>
<dbReference type="SMART" id="SM00490">
    <property type="entry name" value="HELICc"/>
    <property type="match status" value="1"/>
</dbReference>
<gene>
    <name evidence="10" type="ORF">M413DRAFT_62615</name>
</gene>
<dbReference type="Gene3D" id="3.40.50.300">
    <property type="entry name" value="P-loop containing nucleotide triphosphate hydrolases"/>
    <property type="match status" value="2"/>
</dbReference>
<evidence type="ECO:0000256" key="6">
    <source>
        <dbReference type="ARBA" id="ARBA00060772"/>
    </source>
</evidence>
<keyword evidence="5" id="KW-0694">RNA-binding</keyword>